<evidence type="ECO:0000259" key="1">
    <source>
        <dbReference type="Pfam" id="PF00535"/>
    </source>
</evidence>
<organism evidence="2 3">
    <name type="scientific">Helicobacter turcicus</name>
    <dbReference type="NCBI Taxonomy" id="2867412"/>
    <lineage>
        <taxon>Bacteria</taxon>
        <taxon>Pseudomonadati</taxon>
        <taxon>Campylobacterota</taxon>
        <taxon>Epsilonproteobacteria</taxon>
        <taxon>Campylobacterales</taxon>
        <taxon>Helicobacteraceae</taxon>
        <taxon>Helicobacter</taxon>
    </lineage>
</organism>
<dbReference type="Proteomes" id="UP000700059">
    <property type="component" value="Unassembled WGS sequence"/>
</dbReference>
<proteinExistence type="predicted"/>
<reference evidence="2 3" key="1">
    <citation type="submission" date="2021-08" db="EMBL/GenBank/DDBJ databases">
        <title>Helicobacter spp. isolated from feces of Anatolian Ground Squirrel (Spermophilus xanthoprymnus) in Turkey.</title>
        <authorList>
            <person name="Aydin F."/>
            <person name="Abay S."/>
            <person name="Kayman T."/>
            <person name="Karakaya E."/>
            <person name="Saticioglu I.B."/>
        </authorList>
    </citation>
    <scope>NUCLEOTIDE SEQUENCE [LARGE SCALE GENOMIC DNA]</scope>
    <source>
        <strain evidence="2 3">Faydin-H70</strain>
    </source>
</reference>
<gene>
    <name evidence="2" type="ORF">K4G57_08145</name>
</gene>
<dbReference type="CDD" id="cd00761">
    <property type="entry name" value="Glyco_tranf_GTA_type"/>
    <property type="match status" value="1"/>
</dbReference>
<dbReference type="Gene3D" id="3.90.550.10">
    <property type="entry name" value="Spore Coat Polysaccharide Biosynthesis Protein SpsA, Chain A"/>
    <property type="match status" value="1"/>
</dbReference>
<dbReference type="RefSeq" id="WP_221532286.1">
    <property type="nucleotide sequence ID" value="NZ_JAIGYP010000007.1"/>
</dbReference>
<name>A0ABS7JPY8_9HELI</name>
<dbReference type="Pfam" id="PF00535">
    <property type="entry name" value="Glycos_transf_2"/>
    <property type="match status" value="1"/>
</dbReference>
<dbReference type="InterPro" id="IPR029044">
    <property type="entry name" value="Nucleotide-diphossugar_trans"/>
</dbReference>
<dbReference type="InterPro" id="IPR001173">
    <property type="entry name" value="Glyco_trans_2-like"/>
</dbReference>
<comment type="caution">
    <text evidence="2">The sequence shown here is derived from an EMBL/GenBank/DDBJ whole genome shotgun (WGS) entry which is preliminary data.</text>
</comment>
<dbReference type="PANTHER" id="PTHR22916:SF3">
    <property type="entry name" value="UDP-GLCNAC:BETAGAL BETA-1,3-N-ACETYLGLUCOSAMINYLTRANSFERASE-LIKE PROTEIN 1"/>
    <property type="match status" value="1"/>
</dbReference>
<dbReference type="PANTHER" id="PTHR22916">
    <property type="entry name" value="GLYCOSYLTRANSFERASE"/>
    <property type="match status" value="1"/>
</dbReference>
<evidence type="ECO:0000313" key="3">
    <source>
        <dbReference type="Proteomes" id="UP000700059"/>
    </source>
</evidence>
<evidence type="ECO:0000313" key="2">
    <source>
        <dbReference type="EMBL" id="MBX7491427.1"/>
    </source>
</evidence>
<protein>
    <submittedName>
        <fullName evidence="2">Glycosyltransferase</fullName>
    </submittedName>
</protein>
<accession>A0ABS7JPY8</accession>
<keyword evidence="3" id="KW-1185">Reference proteome</keyword>
<feature type="domain" description="Glycosyltransferase 2-like" evidence="1">
    <location>
        <begin position="7"/>
        <end position="167"/>
    </location>
</feature>
<dbReference type="EMBL" id="JAIGYQ010000013">
    <property type="protein sequence ID" value="MBX7491427.1"/>
    <property type="molecule type" value="Genomic_DNA"/>
</dbReference>
<sequence>MQAKVAVIIPVYNAEQYLKKCLDSLTSQTLTSLQILCINDGSTDRSLQILEEYVKKDKRIQILNQENSGQASARNLGIAYAHAECVYFVDSDDWLERDALERFYTLLLKSDADILLSGALAYYEHTGEYHLTEFSTILHNTPYTSSQTYCPKEIKPLIFAGFAPFFKFYRYDFLKTLLDKGELFPQKNNEEKLLFEDVLPSVKSMLLAKKICLFKQDLYYYRMREGSTMRNSYSRGAGIYDSFVIMHQVQQFLLDTHMMKEFKEEFFLFVCKYIAYHFKNCTSSFRPTFSQKSREYLATFDNSYFLTKETQKYRKKILRTLDSLNKPNGAALRVKNHLSYKLGYAIIQAKSPLKALALPLTLIQILLTHKLESKVLKTLYRFHVELQPPPLESYADYEEALETKWHLSYRLGKALLKNPLTFVFKINSIYRDYKRKKQ</sequence>
<dbReference type="SUPFAM" id="SSF53448">
    <property type="entry name" value="Nucleotide-diphospho-sugar transferases"/>
    <property type="match status" value="1"/>
</dbReference>